<dbReference type="Proteomes" id="UP000349651">
    <property type="component" value="Segment"/>
</dbReference>
<evidence type="ECO:0000313" key="2">
    <source>
        <dbReference type="Proteomes" id="UP000349651"/>
    </source>
</evidence>
<evidence type="ECO:0008006" key="3">
    <source>
        <dbReference type="Google" id="ProtNLM"/>
    </source>
</evidence>
<dbReference type="EMBL" id="MN602881">
    <property type="protein sequence ID" value="QGF21967.1"/>
    <property type="molecule type" value="Genomic_DNA"/>
</dbReference>
<sequence>MMSIPASERLPRKFQRVWVKTDSGKEATGYVNAAGEWRINCPRIAAEKPTVISWRE</sequence>
<accession>A0A5Q2F7S6</accession>
<name>A0A5Q2F7S6_9CAUD</name>
<keyword evidence="2" id="KW-1185">Reference proteome</keyword>
<dbReference type="KEGG" id="vg:77943208"/>
<dbReference type="RefSeq" id="YP_010667096.1">
    <property type="nucleotide sequence ID" value="NC_070949.1"/>
</dbReference>
<organism evidence="1 2">
    <name type="scientific">Erwinia phage Midgardsormr38</name>
    <dbReference type="NCBI Taxonomy" id="2663326"/>
    <lineage>
        <taxon>Viruses</taxon>
        <taxon>Duplodnaviria</taxon>
        <taxon>Heunggongvirae</taxon>
        <taxon>Uroviricota</taxon>
        <taxon>Caudoviricetes</taxon>
        <taxon>Midgardsormrvirus</taxon>
        <taxon>Midgardsormrvirus midgardsormr38</taxon>
    </lineage>
</organism>
<protein>
    <recommendedName>
        <fullName evidence="3">50S ribosomal protein L13</fullName>
    </recommendedName>
</protein>
<dbReference type="GeneID" id="77943208"/>
<reference evidence="1 2" key="1">
    <citation type="submission" date="2019-10" db="EMBL/GenBank/DDBJ databases">
        <title>Complete genome sequence of Erwinia phage Midgardsormr38.</title>
        <authorList>
            <person name="Dislers A."/>
            <person name="Zrelovs N."/>
            <person name="Kazaks A."/>
        </authorList>
    </citation>
    <scope>NUCLEOTIDE SEQUENCE [LARGE SCALE GENOMIC DNA]</scope>
</reference>
<proteinExistence type="predicted"/>
<evidence type="ECO:0000313" key="1">
    <source>
        <dbReference type="EMBL" id="QGF21967.1"/>
    </source>
</evidence>